<dbReference type="Pfam" id="PF12077">
    <property type="entry name" value="DUF3556"/>
    <property type="match status" value="1"/>
</dbReference>
<dbReference type="Proteomes" id="UP000188836">
    <property type="component" value="Unassembled WGS sequence"/>
</dbReference>
<sequence length="574" mass="63429">MGFLRAEMPVLDMAEWSKGSRAEKIRPMARHWAEVGFGTPVVLHLFYVGKIALYVLGAWLFALATEGIDGFTDVGSWWSEPIVFQKVVLFTMLFEVVGLGCGFGPLNNRYFPPMGSILYWLRPRTIRLPPWPGRVPFTAGTTRTPVEILLYAALLIMLVVALFSDGTGPIPALDTTVGVLPTWQIVAILVILAVLGLRDKVIFLAARGEVYGTLAVTFLFAGVDMIVAAKVVFVVIWMGAAVSKLNKHFPFVVSTMMSNSPVIRPRAIKRMFFERFPDDLRPGRLSRLFAHGGTAVEMCAPLVLFFSGGGWPTTIAAIVLICFHLVILTAIPMGVPLEWNVFMIFGLLTLFVAHADVQVTDLHNPLPVVILFVVIASIVALGNLFPRKISFLPGMRYYAGNWDTTLWCIKPSATEKISNGIVAIASMPAAQLERRFGSKEAAQIPLYLGYAFRAFNTHGKALFTLAHRAMAGQNEDDYTITDGERICSTAIGWNFGDGHMHNEQLIAALQQRCGFEPGEVRVVLLDAQPIHRQTQRYRLVDAATGEFENGTVRVADMVTRQPWDDDVPVYPSRG</sequence>
<protein>
    <recommendedName>
        <fullName evidence="4">DUF3556 domain-containing protein</fullName>
    </recommendedName>
</protein>
<evidence type="ECO:0000256" key="1">
    <source>
        <dbReference type="SAM" id="Phobius"/>
    </source>
</evidence>
<feature type="transmembrane region" description="Helical" evidence="1">
    <location>
        <begin position="176"/>
        <end position="198"/>
    </location>
</feature>
<keyword evidence="1" id="KW-0812">Transmembrane</keyword>
<dbReference type="STRING" id="1538463.B0T36_14685"/>
<name>A0A1V2TAE5_9NOCA</name>
<evidence type="ECO:0000313" key="3">
    <source>
        <dbReference type="Proteomes" id="UP000188836"/>
    </source>
</evidence>
<feature type="transmembrane region" description="Helical" evidence="1">
    <location>
        <begin position="313"/>
        <end position="330"/>
    </location>
</feature>
<keyword evidence="1" id="KW-1133">Transmembrane helix</keyword>
<reference evidence="2 3" key="1">
    <citation type="journal article" date="2016" name="Antonie Van Leeuwenhoek">
        <title>Nocardia donostiensis sp. nov., isolated from human respiratory specimens.</title>
        <authorList>
            <person name="Ercibengoa M."/>
            <person name="Bell M."/>
            <person name="Marimon J.M."/>
            <person name="Humrighouse B."/>
            <person name="Klenk H.P."/>
            <person name="Potter G."/>
            <person name="Perez-Trallero E."/>
        </authorList>
    </citation>
    <scope>NUCLEOTIDE SEQUENCE [LARGE SCALE GENOMIC DNA]</scope>
    <source>
        <strain evidence="2 3">X1655</strain>
    </source>
</reference>
<dbReference type="AlphaFoldDB" id="A0A1V2TAE5"/>
<gene>
    <name evidence="2" type="ORF">B0T46_22830</name>
</gene>
<feature type="transmembrane region" description="Helical" evidence="1">
    <location>
        <begin position="210"/>
        <end position="237"/>
    </location>
</feature>
<accession>A0A1V2TAE5</accession>
<feature type="transmembrane region" description="Helical" evidence="1">
    <location>
        <begin position="82"/>
        <end position="106"/>
    </location>
</feature>
<feature type="transmembrane region" description="Helical" evidence="1">
    <location>
        <begin position="366"/>
        <end position="386"/>
    </location>
</feature>
<comment type="caution">
    <text evidence="2">The sequence shown here is derived from an EMBL/GenBank/DDBJ whole genome shotgun (WGS) entry which is preliminary data.</text>
</comment>
<evidence type="ECO:0008006" key="4">
    <source>
        <dbReference type="Google" id="ProtNLM"/>
    </source>
</evidence>
<feature type="transmembrane region" description="Helical" evidence="1">
    <location>
        <begin position="148"/>
        <end position="164"/>
    </location>
</feature>
<feature type="transmembrane region" description="Helical" evidence="1">
    <location>
        <begin position="337"/>
        <end position="354"/>
    </location>
</feature>
<keyword evidence="3" id="KW-1185">Reference proteome</keyword>
<feature type="transmembrane region" description="Helical" evidence="1">
    <location>
        <begin position="35"/>
        <end position="62"/>
    </location>
</feature>
<keyword evidence="1" id="KW-0472">Membrane</keyword>
<organism evidence="2 3">
    <name type="scientific">Nocardia donostiensis</name>
    <dbReference type="NCBI Taxonomy" id="1538463"/>
    <lineage>
        <taxon>Bacteria</taxon>
        <taxon>Bacillati</taxon>
        <taxon>Actinomycetota</taxon>
        <taxon>Actinomycetes</taxon>
        <taxon>Mycobacteriales</taxon>
        <taxon>Nocardiaceae</taxon>
        <taxon>Nocardia</taxon>
    </lineage>
</organism>
<proteinExistence type="predicted"/>
<dbReference type="EMBL" id="MUMY01000024">
    <property type="protein sequence ID" value="ONM46469.1"/>
    <property type="molecule type" value="Genomic_DNA"/>
</dbReference>
<evidence type="ECO:0000313" key="2">
    <source>
        <dbReference type="EMBL" id="ONM46469.1"/>
    </source>
</evidence>
<dbReference type="RefSeq" id="WP_077120790.1">
    <property type="nucleotide sequence ID" value="NZ_MUKP01000041.1"/>
</dbReference>
<dbReference type="InterPro" id="IPR021941">
    <property type="entry name" value="DUF3556_TM"/>
</dbReference>
<dbReference type="OrthoDB" id="3520547at2"/>